<sequence length="210" mass="23884">MRRTQAESSRQEIDDKILKKLYDSAIVVKNGIEERGYKSVLFSSLSEREATAEAAVHIGYLLTQLKKKVLIVNLNHKSSDLVDGYLKADKGASLIKQLKESAYISEAIAQSQYSNLDLIEIEEVTSDEFVSAVNEYDLKSKLSPLTNYYDVLIVIGPGEEHFSYYANILELVDSAVTIVNSRKNDRKRLKTYMDKFKVFNIRSFGIIRKD</sequence>
<dbReference type="Proteomes" id="UP001597519">
    <property type="component" value="Unassembled WGS sequence"/>
</dbReference>
<comment type="caution">
    <text evidence="1">The sequence shown here is derived from an EMBL/GenBank/DDBJ whole genome shotgun (WGS) entry which is preliminary data.</text>
</comment>
<accession>A0ABW5WUR5</accession>
<organism evidence="1 2">
    <name type="scientific">Corticicoccus populi</name>
    <dbReference type="NCBI Taxonomy" id="1812821"/>
    <lineage>
        <taxon>Bacteria</taxon>
        <taxon>Bacillati</taxon>
        <taxon>Bacillota</taxon>
        <taxon>Bacilli</taxon>
        <taxon>Bacillales</taxon>
        <taxon>Staphylococcaceae</taxon>
        <taxon>Corticicoccus</taxon>
    </lineage>
</organism>
<dbReference type="EMBL" id="JBHUOQ010000001">
    <property type="protein sequence ID" value="MFD2830017.1"/>
    <property type="molecule type" value="Genomic_DNA"/>
</dbReference>
<evidence type="ECO:0000313" key="1">
    <source>
        <dbReference type="EMBL" id="MFD2830017.1"/>
    </source>
</evidence>
<gene>
    <name evidence="1" type="ORF">ACFSX4_06000</name>
</gene>
<name>A0ABW5WUR5_9STAP</name>
<reference evidence="2" key="1">
    <citation type="journal article" date="2019" name="Int. J. Syst. Evol. Microbiol.">
        <title>The Global Catalogue of Microorganisms (GCM) 10K type strain sequencing project: providing services to taxonomists for standard genome sequencing and annotation.</title>
        <authorList>
            <consortium name="The Broad Institute Genomics Platform"/>
            <consortium name="The Broad Institute Genome Sequencing Center for Infectious Disease"/>
            <person name="Wu L."/>
            <person name="Ma J."/>
        </authorList>
    </citation>
    <scope>NUCLEOTIDE SEQUENCE [LARGE SCALE GENOMIC DNA]</scope>
    <source>
        <strain evidence="2">KCTC 33575</strain>
    </source>
</reference>
<dbReference type="SUPFAM" id="SSF52540">
    <property type="entry name" value="P-loop containing nucleoside triphosphate hydrolases"/>
    <property type="match status" value="1"/>
</dbReference>
<dbReference type="Gene3D" id="3.40.50.300">
    <property type="entry name" value="P-loop containing nucleotide triphosphate hydrolases"/>
    <property type="match status" value="1"/>
</dbReference>
<dbReference type="RefSeq" id="WP_377772548.1">
    <property type="nucleotide sequence ID" value="NZ_JBHUOQ010000001.1"/>
</dbReference>
<evidence type="ECO:0000313" key="2">
    <source>
        <dbReference type="Proteomes" id="UP001597519"/>
    </source>
</evidence>
<proteinExistence type="predicted"/>
<protein>
    <submittedName>
        <fullName evidence="1">ParA family protein</fullName>
    </submittedName>
</protein>
<dbReference type="InterPro" id="IPR027417">
    <property type="entry name" value="P-loop_NTPase"/>
</dbReference>
<keyword evidence="2" id="KW-1185">Reference proteome</keyword>